<sequence>MDTMSTPADTGQQQHSSTATYDQAISLLEGARSSLTAIQDQVRTAKQTLQVHYQGPDGHAYANVMQTWLDEVNRIKSTCAAMENQLGISMQSANNVQAGAMQAVVDSGGNLTGFGSSIENDTYNVMQG</sequence>
<dbReference type="Proteomes" id="UP000630718">
    <property type="component" value="Unassembled WGS sequence"/>
</dbReference>
<evidence type="ECO:0008006" key="3">
    <source>
        <dbReference type="Google" id="ProtNLM"/>
    </source>
</evidence>
<proteinExistence type="predicted"/>
<dbReference type="EMBL" id="BNBI01000014">
    <property type="protein sequence ID" value="GHF23810.1"/>
    <property type="molecule type" value="Genomic_DNA"/>
</dbReference>
<protein>
    <recommendedName>
        <fullName evidence="3">WXG100 family type VII secretion target</fullName>
    </recommendedName>
</protein>
<comment type="caution">
    <text evidence="1">The sequence shown here is derived from an EMBL/GenBank/DDBJ whole genome shotgun (WGS) entry which is preliminary data.</text>
</comment>
<accession>A0A919ATR4</accession>
<name>A0A919ATR4_9ACTN</name>
<dbReference type="AlphaFoldDB" id="A0A919ATR4"/>
<evidence type="ECO:0000313" key="1">
    <source>
        <dbReference type="EMBL" id="GHF23810.1"/>
    </source>
</evidence>
<keyword evidence="2" id="KW-1185">Reference proteome</keyword>
<organism evidence="1 2">
    <name type="scientific">Streptomyces fumanus</name>
    <dbReference type="NCBI Taxonomy" id="67302"/>
    <lineage>
        <taxon>Bacteria</taxon>
        <taxon>Bacillati</taxon>
        <taxon>Actinomycetota</taxon>
        <taxon>Actinomycetes</taxon>
        <taxon>Kitasatosporales</taxon>
        <taxon>Streptomycetaceae</taxon>
        <taxon>Streptomyces</taxon>
    </lineage>
</organism>
<dbReference type="InterPro" id="IPR036689">
    <property type="entry name" value="ESAT-6-like_sf"/>
</dbReference>
<dbReference type="SUPFAM" id="SSF140453">
    <property type="entry name" value="EsxAB dimer-like"/>
    <property type="match status" value="1"/>
</dbReference>
<evidence type="ECO:0000313" key="2">
    <source>
        <dbReference type="Proteomes" id="UP000630718"/>
    </source>
</evidence>
<reference evidence="1" key="2">
    <citation type="submission" date="2020-09" db="EMBL/GenBank/DDBJ databases">
        <authorList>
            <person name="Sun Q."/>
            <person name="Ohkuma M."/>
        </authorList>
    </citation>
    <scope>NUCLEOTIDE SEQUENCE</scope>
    <source>
        <strain evidence="1">JCM 4477</strain>
    </source>
</reference>
<gene>
    <name evidence="1" type="ORF">GCM10018772_56830</name>
</gene>
<dbReference type="Gene3D" id="1.10.287.1060">
    <property type="entry name" value="ESAT-6-like"/>
    <property type="match status" value="1"/>
</dbReference>
<reference evidence="1" key="1">
    <citation type="journal article" date="2014" name="Int. J. Syst. Evol. Microbiol.">
        <title>Complete genome sequence of Corynebacterium casei LMG S-19264T (=DSM 44701T), isolated from a smear-ripened cheese.</title>
        <authorList>
            <consortium name="US DOE Joint Genome Institute (JGI-PGF)"/>
            <person name="Walter F."/>
            <person name="Albersmeier A."/>
            <person name="Kalinowski J."/>
            <person name="Ruckert C."/>
        </authorList>
    </citation>
    <scope>NUCLEOTIDE SEQUENCE</scope>
    <source>
        <strain evidence="1">JCM 4477</strain>
    </source>
</reference>